<dbReference type="CDD" id="cd00158">
    <property type="entry name" value="RHOD"/>
    <property type="match status" value="1"/>
</dbReference>
<evidence type="ECO:0000313" key="2">
    <source>
        <dbReference type="EMBL" id="SFV64157.1"/>
    </source>
</evidence>
<dbReference type="PROSITE" id="PS50206">
    <property type="entry name" value="RHODANESE_3"/>
    <property type="match status" value="1"/>
</dbReference>
<dbReference type="SMART" id="SM00450">
    <property type="entry name" value="RHOD"/>
    <property type="match status" value="1"/>
</dbReference>
<dbReference type="AlphaFoldDB" id="A0A1W1CEJ0"/>
<feature type="domain" description="Rhodanese" evidence="1">
    <location>
        <begin position="123"/>
        <end position="232"/>
    </location>
</feature>
<dbReference type="InterPro" id="IPR036873">
    <property type="entry name" value="Rhodanese-like_dom_sf"/>
</dbReference>
<organism evidence="2">
    <name type="scientific">hydrothermal vent metagenome</name>
    <dbReference type="NCBI Taxonomy" id="652676"/>
    <lineage>
        <taxon>unclassified sequences</taxon>
        <taxon>metagenomes</taxon>
        <taxon>ecological metagenomes</taxon>
    </lineage>
</organism>
<protein>
    <recommendedName>
        <fullName evidence="1">Rhodanese domain-containing protein</fullName>
    </recommendedName>
</protein>
<gene>
    <name evidence="2" type="ORF">MNB_SV-12-1431</name>
</gene>
<dbReference type="EMBL" id="FPHE01000130">
    <property type="protein sequence ID" value="SFV64157.1"/>
    <property type="molecule type" value="Genomic_DNA"/>
</dbReference>
<dbReference type="Pfam" id="PF00581">
    <property type="entry name" value="Rhodanese"/>
    <property type="match status" value="1"/>
</dbReference>
<accession>A0A1W1CEJ0</accession>
<reference evidence="2" key="1">
    <citation type="submission" date="2016-10" db="EMBL/GenBank/DDBJ databases">
        <authorList>
            <person name="de Groot N.N."/>
        </authorList>
    </citation>
    <scope>NUCLEOTIDE SEQUENCE</scope>
</reference>
<sequence>MYKILAFYLLLIFALNAESLNIGCASSAIESKKGCSQSSLFQDRLSTFNNLEKNRAVNSIRKVKITKDLDAIKFIYQKKEFLIERIADEDKSCPPHCIQSMNIAGVKTVGELETLKFISSLQHKKNRILVDARSIAEYKKSSIPGAVNIPYTMLSSRSSHRDEVLSLLGAKRLQKKWYFRNIQKLLIFDNGILDNQATKIIKSLLEVGYPEEHILYYRGGVESWKNLGLTLL</sequence>
<name>A0A1W1CEJ0_9ZZZZ</name>
<dbReference type="SUPFAM" id="SSF52821">
    <property type="entry name" value="Rhodanese/Cell cycle control phosphatase"/>
    <property type="match status" value="1"/>
</dbReference>
<dbReference type="Gene3D" id="3.40.250.10">
    <property type="entry name" value="Rhodanese-like domain"/>
    <property type="match status" value="1"/>
</dbReference>
<proteinExistence type="predicted"/>
<dbReference type="InterPro" id="IPR001763">
    <property type="entry name" value="Rhodanese-like_dom"/>
</dbReference>
<evidence type="ECO:0000259" key="1">
    <source>
        <dbReference type="PROSITE" id="PS50206"/>
    </source>
</evidence>